<accession>A0A8T0CUY2</accession>
<organism evidence="1 2">
    <name type="scientific">Corymbia citriodora subsp. variegata</name>
    <dbReference type="NCBI Taxonomy" id="360336"/>
    <lineage>
        <taxon>Eukaryota</taxon>
        <taxon>Viridiplantae</taxon>
        <taxon>Streptophyta</taxon>
        <taxon>Embryophyta</taxon>
        <taxon>Tracheophyta</taxon>
        <taxon>Spermatophyta</taxon>
        <taxon>Magnoliopsida</taxon>
        <taxon>eudicotyledons</taxon>
        <taxon>Gunneridae</taxon>
        <taxon>Pentapetalae</taxon>
        <taxon>rosids</taxon>
        <taxon>malvids</taxon>
        <taxon>Myrtales</taxon>
        <taxon>Myrtaceae</taxon>
        <taxon>Myrtoideae</taxon>
        <taxon>Eucalypteae</taxon>
        <taxon>Corymbia</taxon>
    </lineage>
</organism>
<evidence type="ECO:0000313" key="1">
    <source>
        <dbReference type="EMBL" id="KAF7849969.1"/>
    </source>
</evidence>
<dbReference type="Gramene" id="rna-gnl|WGS:JABURB|Cocit.L0076.1">
    <property type="protein sequence ID" value="cds-KAF7849969.1"/>
    <property type="gene ID" value="gene-BT93_L0076"/>
</dbReference>
<dbReference type="AlphaFoldDB" id="A0A8T0CUY2"/>
<dbReference type="Proteomes" id="UP000806378">
    <property type="component" value="Unassembled WGS sequence"/>
</dbReference>
<dbReference type="EMBL" id="MU089665">
    <property type="protein sequence ID" value="KAF7849969.1"/>
    <property type="molecule type" value="Genomic_DNA"/>
</dbReference>
<protein>
    <submittedName>
        <fullName evidence="1">Uncharacterized protein</fullName>
    </submittedName>
</protein>
<name>A0A8T0CUY2_CORYI</name>
<keyword evidence="2" id="KW-1185">Reference proteome</keyword>
<comment type="caution">
    <text evidence="1">The sequence shown here is derived from an EMBL/GenBank/DDBJ whole genome shotgun (WGS) entry which is preliminary data.</text>
</comment>
<evidence type="ECO:0000313" key="2">
    <source>
        <dbReference type="Proteomes" id="UP000806378"/>
    </source>
</evidence>
<gene>
    <name evidence="1" type="ORF">BT93_L0076</name>
</gene>
<proteinExistence type="predicted"/>
<reference evidence="1" key="1">
    <citation type="submission" date="2020-05" db="EMBL/GenBank/DDBJ databases">
        <title>WGS assembly of Corymbia citriodora subspecies variegata.</title>
        <authorList>
            <person name="Barry K."/>
            <person name="Hundley H."/>
            <person name="Shu S."/>
            <person name="Jenkins J."/>
            <person name="Grimwood J."/>
            <person name="Baten A."/>
        </authorList>
    </citation>
    <scope>NUCLEOTIDE SEQUENCE</scope>
    <source>
        <strain evidence="1">CV2-018</strain>
    </source>
</reference>
<sequence>MLSRWLRQIIPRRSLRRPVSILRPNLRWKMTCPCCGGRSARRKMRSSGVWREVVGGKAKFREVVDDVIVQEKVVKAGEGGVAREGGGDRCFQKQKKVNDMCALRFYAGPCLCSYEGRISPEQVTTAH</sequence>